<protein>
    <submittedName>
        <fullName evidence="1">RDD family protein</fullName>
    </submittedName>
</protein>
<name>A0A1I3ZPI1_HALDA</name>
<sequence>MDIINKKRMKAICIDFGISTVVTLGVEQLLRKKIKNEAFHALITPTLVMWSLEYAQIRRSNQTVGLKLMGLQVESENGSSIRPKQIIKRMAYRDTILMLNYLKNPKRFEDGTKLPHDQYAGTMIKEQA</sequence>
<dbReference type="AlphaFoldDB" id="A0A1I3ZPI1"/>
<accession>A0A1I3ZPI1</accession>
<evidence type="ECO:0000313" key="1">
    <source>
        <dbReference type="EMBL" id="SFK46005.1"/>
    </source>
</evidence>
<evidence type="ECO:0000313" key="2">
    <source>
        <dbReference type="Proteomes" id="UP000183557"/>
    </source>
</evidence>
<gene>
    <name evidence="1" type="ORF">SAMN04487936_11484</name>
</gene>
<dbReference type="EMBL" id="FOSB01000014">
    <property type="protein sequence ID" value="SFK46005.1"/>
    <property type="molecule type" value="Genomic_DNA"/>
</dbReference>
<proteinExistence type="predicted"/>
<reference evidence="2" key="1">
    <citation type="submission" date="2016-10" db="EMBL/GenBank/DDBJ databases">
        <authorList>
            <person name="Varghese N."/>
            <person name="Submissions S."/>
        </authorList>
    </citation>
    <scope>NUCLEOTIDE SEQUENCE [LARGE SCALE GENOMIC DNA]</scope>
    <source>
        <strain evidence="2">CGMCC 1.3704</strain>
    </source>
</reference>
<dbReference type="OrthoDB" id="2354892at2"/>
<organism evidence="1 2">
    <name type="scientific">Halobacillus dabanensis</name>
    <dbReference type="NCBI Taxonomy" id="240302"/>
    <lineage>
        <taxon>Bacteria</taxon>
        <taxon>Bacillati</taxon>
        <taxon>Bacillota</taxon>
        <taxon>Bacilli</taxon>
        <taxon>Bacillales</taxon>
        <taxon>Bacillaceae</taxon>
        <taxon>Halobacillus</taxon>
    </lineage>
</organism>
<dbReference type="RefSeq" id="WP_075038050.1">
    <property type="nucleotide sequence ID" value="NZ_FOSB01000014.1"/>
</dbReference>
<dbReference type="Proteomes" id="UP000183557">
    <property type="component" value="Unassembled WGS sequence"/>
</dbReference>
<keyword evidence="2" id="KW-1185">Reference proteome</keyword>